<feature type="transmembrane region" description="Helical" evidence="2">
    <location>
        <begin position="443"/>
        <end position="462"/>
    </location>
</feature>
<dbReference type="InterPro" id="IPR011989">
    <property type="entry name" value="ARM-like"/>
</dbReference>
<gene>
    <name evidence="3" type="ORF">PCOR1329_LOCUS40037</name>
</gene>
<proteinExistence type="predicted"/>
<dbReference type="InterPro" id="IPR016024">
    <property type="entry name" value="ARM-type_fold"/>
</dbReference>
<sequence>MCPLHTTQAKRTQTLSSLRRLRQECSLPILRQTHSGVPKFRSHSRSRPLPSFPPRPPSARAMLWRLPPGVGLRVAALLPVHAAAAFSAACSPAGSCGLAGATSAVRRWRAARQRVAAAAQALQSDSGLWTEPRKRRQLSDALERLEKDAAAALAALLSRLQRGLPPSPRPAQMPDELAAAELAERLQDANALVCCAAARALAQLGTAAAPSAPALARAARAGAPQARLQAVEALGRLGPAASGAAGAEAVAAALADPCPHVCARAVQALGRLGAGAAGGPAALLGSGDRYVRARAASALGRLGASAAAHAGALEALLADGHEDVRGAARRALLNIAGGQLALPAAARPSLPLVAAAQAEWGYDLLEINGKSYSGTLGPNGVLPLGAIVWSSDEDYVASGWKLCQQGDASDSPGETALEGTSPATSPASSPAPSPGTLDSNQKGMGVIVVLGVMMSVGCACWIKMRKSAPDSGIGDTPNRRVRA</sequence>
<comment type="caution">
    <text evidence="3">The sequence shown here is derived from an EMBL/GenBank/DDBJ whole genome shotgun (WGS) entry which is preliminary data.</text>
</comment>
<feature type="compositionally biased region" description="Low complexity" evidence="1">
    <location>
        <begin position="419"/>
        <end position="436"/>
    </location>
</feature>
<dbReference type="InterPro" id="IPR004155">
    <property type="entry name" value="PBS_lyase_HEAT"/>
</dbReference>
<evidence type="ECO:0000313" key="4">
    <source>
        <dbReference type="Proteomes" id="UP001189429"/>
    </source>
</evidence>
<dbReference type="SMART" id="SM00567">
    <property type="entry name" value="EZ_HEAT"/>
    <property type="match status" value="5"/>
</dbReference>
<protein>
    <submittedName>
        <fullName evidence="3">Uncharacterized protein</fullName>
    </submittedName>
</protein>
<accession>A0ABN9TKT0</accession>
<dbReference type="Proteomes" id="UP001189429">
    <property type="component" value="Unassembled WGS sequence"/>
</dbReference>
<keyword evidence="2" id="KW-0472">Membrane</keyword>
<dbReference type="Gene3D" id="1.25.10.10">
    <property type="entry name" value="Leucine-rich Repeat Variant"/>
    <property type="match status" value="2"/>
</dbReference>
<dbReference type="SUPFAM" id="SSF48371">
    <property type="entry name" value="ARM repeat"/>
    <property type="match status" value="1"/>
</dbReference>
<name>A0ABN9TKT0_9DINO</name>
<evidence type="ECO:0000256" key="1">
    <source>
        <dbReference type="SAM" id="MobiDB-lite"/>
    </source>
</evidence>
<feature type="region of interest" description="Disordered" evidence="1">
    <location>
        <begin position="36"/>
        <end position="56"/>
    </location>
</feature>
<dbReference type="EMBL" id="CAUYUJ010014835">
    <property type="protein sequence ID" value="CAK0846573.1"/>
    <property type="molecule type" value="Genomic_DNA"/>
</dbReference>
<evidence type="ECO:0000256" key="2">
    <source>
        <dbReference type="SAM" id="Phobius"/>
    </source>
</evidence>
<feature type="region of interest" description="Disordered" evidence="1">
    <location>
        <begin position="406"/>
        <end position="439"/>
    </location>
</feature>
<organism evidence="3 4">
    <name type="scientific">Prorocentrum cordatum</name>
    <dbReference type="NCBI Taxonomy" id="2364126"/>
    <lineage>
        <taxon>Eukaryota</taxon>
        <taxon>Sar</taxon>
        <taxon>Alveolata</taxon>
        <taxon>Dinophyceae</taxon>
        <taxon>Prorocentrales</taxon>
        <taxon>Prorocentraceae</taxon>
        <taxon>Prorocentrum</taxon>
    </lineage>
</organism>
<keyword evidence="4" id="KW-1185">Reference proteome</keyword>
<evidence type="ECO:0000313" key="3">
    <source>
        <dbReference type="EMBL" id="CAK0846573.1"/>
    </source>
</evidence>
<keyword evidence="2" id="KW-0812">Transmembrane</keyword>
<keyword evidence="2" id="KW-1133">Transmembrane helix</keyword>
<reference evidence="3" key="1">
    <citation type="submission" date="2023-10" db="EMBL/GenBank/DDBJ databases">
        <authorList>
            <person name="Chen Y."/>
            <person name="Shah S."/>
            <person name="Dougan E. K."/>
            <person name="Thang M."/>
            <person name="Chan C."/>
        </authorList>
    </citation>
    <scope>NUCLEOTIDE SEQUENCE [LARGE SCALE GENOMIC DNA]</scope>
</reference>
<dbReference type="Pfam" id="PF13646">
    <property type="entry name" value="HEAT_2"/>
    <property type="match status" value="1"/>
</dbReference>